<evidence type="ECO:0000313" key="18">
    <source>
        <dbReference type="EMBL" id="KAL2077283.1"/>
    </source>
</evidence>
<feature type="transmembrane region" description="Helical" evidence="16">
    <location>
        <begin position="246"/>
        <end position="270"/>
    </location>
</feature>
<evidence type="ECO:0000256" key="3">
    <source>
        <dbReference type="ARBA" id="ARBA00022475"/>
    </source>
</evidence>
<keyword evidence="3" id="KW-1003">Cell membrane</keyword>
<name>A0ABD1IUP8_9TELE</name>
<dbReference type="PRINTS" id="PR00237">
    <property type="entry name" value="GPCRRHODOPSN"/>
</dbReference>
<keyword evidence="9" id="KW-1015">Disulfide bond</keyword>
<evidence type="ECO:0000256" key="15">
    <source>
        <dbReference type="RuleBase" id="RU000688"/>
    </source>
</evidence>
<dbReference type="AlphaFoldDB" id="A0ABD1IUP8"/>
<dbReference type="PROSITE" id="PS00237">
    <property type="entry name" value="G_PROTEIN_RECEP_F1_1"/>
    <property type="match status" value="1"/>
</dbReference>
<keyword evidence="5 16" id="KW-1133">Transmembrane helix</keyword>
<sequence>MLSHIVLGAVLALLVVLTVCGNVLVCLAVCATRRLRCVTNCFIVSLAATDLLLGALVLPFSALLELSAGAWPLGASFCNIYVSLDVMLSTASILNLLAISMDRYLAVTAPLRYASLVKPLRVAAVLAVIWLVSVGFSFVPIHMGWNTLDGSVQNVGKGGGGGEDDDGTTGTCKFNLNATYAIVDALFTFYLPLAAMCWSYCHVFRIARSQARRIVAARRAGGCTSSSSHWGVLAVAAREHKGTVTLAAVVGVFVVCWMPYFTYFTVMGLLERDMRGAAYSVVLWLGYANSALNPFLYAALNRDFRAAYARLLRCQRAKAGHLDSNGAAVGGDLDEGPMSGLKQFFSRAGSVVEGGIMMQELNGKVMPPLRKGKPLMVDTEAFEGSETLRLETGVDGISGLKQHYTTFSS</sequence>
<dbReference type="PRINTS" id="PR00242">
    <property type="entry name" value="DOPAMINER"/>
</dbReference>
<comment type="subcellular location">
    <subcellularLocation>
        <location evidence="1">Cell membrane</location>
        <topology evidence="1">Multi-pass membrane protein</topology>
    </subcellularLocation>
</comment>
<keyword evidence="8" id="KW-0564">Palmitate</keyword>
<keyword evidence="12 15" id="KW-0807">Transducer</keyword>
<evidence type="ECO:0000256" key="6">
    <source>
        <dbReference type="ARBA" id="ARBA00023040"/>
    </source>
</evidence>
<proteinExistence type="inferred from homology"/>
<evidence type="ECO:0000256" key="4">
    <source>
        <dbReference type="ARBA" id="ARBA00022692"/>
    </source>
</evidence>
<keyword evidence="10 15" id="KW-0675">Receptor</keyword>
<dbReference type="SMART" id="SM01381">
    <property type="entry name" value="7TM_GPCR_Srsx"/>
    <property type="match status" value="1"/>
</dbReference>
<dbReference type="FunFam" id="1.20.1070.10:FF:000121">
    <property type="entry name" value="Histamine H2 receptor"/>
    <property type="match status" value="1"/>
</dbReference>
<dbReference type="GO" id="GO:0005886">
    <property type="term" value="C:plasma membrane"/>
    <property type="evidence" value="ECO:0007669"/>
    <property type="project" value="UniProtKB-SubCell"/>
</dbReference>
<dbReference type="PANTHER" id="PTHR24248">
    <property type="entry name" value="ADRENERGIC RECEPTOR-RELATED G-PROTEIN COUPLED RECEPTOR"/>
    <property type="match status" value="1"/>
</dbReference>
<dbReference type="PANTHER" id="PTHR24248:SF163">
    <property type="entry name" value="HISTAMINE H2 RECEPTOR-LIKE"/>
    <property type="match status" value="1"/>
</dbReference>
<feature type="transmembrane region" description="Helical" evidence="16">
    <location>
        <begin position="6"/>
        <end position="30"/>
    </location>
</feature>
<evidence type="ECO:0000256" key="16">
    <source>
        <dbReference type="SAM" id="Phobius"/>
    </source>
</evidence>
<organism evidence="18 19">
    <name type="scientific">Coilia grayii</name>
    <name type="common">Gray's grenadier anchovy</name>
    <dbReference type="NCBI Taxonomy" id="363190"/>
    <lineage>
        <taxon>Eukaryota</taxon>
        <taxon>Metazoa</taxon>
        <taxon>Chordata</taxon>
        <taxon>Craniata</taxon>
        <taxon>Vertebrata</taxon>
        <taxon>Euteleostomi</taxon>
        <taxon>Actinopterygii</taxon>
        <taxon>Neopterygii</taxon>
        <taxon>Teleostei</taxon>
        <taxon>Clupei</taxon>
        <taxon>Clupeiformes</taxon>
        <taxon>Clupeoidei</taxon>
        <taxon>Engraulidae</taxon>
        <taxon>Coilinae</taxon>
        <taxon>Coilia</taxon>
    </lineage>
</organism>
<dbReference type="InterPro" id="IPR000929">
    <property type="entry name" value="Dopamine_rcpt"/>
</dbReference>
<reference evidence="18 19" key="1">
    <citation type="submission" date="2024-09" db="EMBL/GenBank/DDBJ databases">
        <title>A chromosome-level genome assembly of Gray's grenadier anchovy, Coilia grayii.</title>
        <authorList>
            <person name="Fu Z."/>
        </authorList>
    </citation>
    <scope>NUCLEOTIDE SEQUENCE [LARGE SCALE GENOMIC DNA]</scope>
    <source>
        <strain evidence="18">G4</strain>
        <tissue evidence="18">Muscle</tissue>
    </source>
</reference>
<keyword evidence="19" id="KW-1185">Reference proteome</keyword>
<evidence type="ECO:0000259" key="17">
    <source>
        <dbReference type="PROSITE" id="PS50262"/>
    </source>
</evidence>
<evidence type="ECO:0000256" key="9">
    <source>
        <dbReference type="ARBA" id="ARBA00023157"/>
    </source>
</evidence>
<keyword evidence="11" id="KW-0325">Glycoprotein</keyword>
<comment type="caution">
    <text evidence="18">The sequence shown here is derived from an EMBL/GenBank/DDBJ whole genome shotgun (WGS) entry which is preliminary data.</text>
</comment>
<dbReference type="GO" id="GO:0071875">
    <property type="term" value="P:adrenergic receptor signaling pathway"/>
    <property type="evidence" value="ECO:0007669"/>
    <property type="project" value="UniProtKB-ARBA"/>
</dbReference>
<gene>
    <name evidence="18" type="ORF">ACEWY4_026787</name>
</gene>
<evidence type="ECO:0000256" key="13">
    <source>
        <dbReference type="ARBA" id="ARBA00023288"/>
    </source>
</evidence>
<evidence type="ECO:0000256" key="5">
    <source>
        <dbReference type="ARBA" id="ARBA00022989"/>
    </source>
</evidence>
<evidence type="ECO:0000313" key="19">
    <source>
        <dbReference type="Proteomes" id="UP001591681"/>
    </source>
</evidence>
<feature type="domain" description="G-protein coupled receptors family 1 profile" evidence="17">
    <location>
        <begin position="21"/>
        <end position="297"/>
    </location>
</feature>
<dbReference type="SUPFAM" id="SSF81321">
    <property type="entry name" value="Family A G protein-coupled receptor-like"/>
    <property type="match status" value="1"/>
</dbReference>
<evidence type="ECO:0000256" key="10">
    <source>
        <dbReference type="ARBA" id="ARBA00023170"/>
    </source>
</evidence>
<feature type="transmembrane region" description="Helical" evidence="16">
    <location>
        <begin position="37"/>
        <end position="60"/>
    </location>
</feature>
<dbReference type="Pfam" id="PF00001">
    <property type="entry name" value="7tm_1"/>
    <property type="match status" value="1"/>
</dbReference>
<protein>
    <recommendedName>
        <fullName evidence="2">Histamine H2 receptor</fullName>
    </recommendedName>
    <alternativeName>
        <fullName evidence="14">Gastric receptor I</fullName>
    </alternativeName>
</protein>
<keyword evidence="13" id="KW-0449">Lipoprotein</keyword>
<evidence type="ECO:0000256" key="8">
    <source>
        <dbReference type="ARBA" id="ARBA00023139"/>
    </source>
</evidence>
<evidence type="ECO:0000256" key="7">
    <source>
        <dbReference type="ARBA" id="ARBA00023136"/>
    </source>
</evidence>
<keyword evidence="4 15" id="KW-0812">Transmembrane</keyword>
<dbReference type="Gene3D" id="1.20.1070.10">
    <property type="entry name" value="Rhodopsin 7-helix transmembrane proteins"/>
    <property type="match status" value="1"/>
</dbReference>
<dbReference type="InterPro" id="IPR017452">
    <property type="entry name" value="GPCR_Rhodpsn_7TM"/>
</dbReference>
<evidence type="ECO:0000256" key="12">
    <source>
        <dbReference type="ARBA" id="ARBA00023224"/>
    </source>
</evidence>
<feature type="transmembrane region" description="Helical" evidence="16">
    <location>
        <begin position="120"/>
        <end position="141"/>
    </location>
</feature>
<dbReference type="EMBL" id="JBHFQA010000024">
    <property type="protein sequence ID" value="KAL2077283.1"/>
    <property type="molecule type" value="Genomic_DNA"/>
</dbReference>
<feature type="transmembrane region" description="Helical" evidence="16">
    <location>
        <begin position="80"/>
        <end position="99"/>
    </location>
</feature>
<feature type="transmembrane region" description="Helical" evidence="16">
    <location>
        <begin position="180"/>
        <end position="203"/>
    </location>
</feature>
<dbReference type="Proteomes" id="UP001591681">
    <property type="component" value="Unassembled WGS sequence"/>
</dbReference>
<evidence type="ECO:0000256" key="14">
    <source>
        <dbReference type="ARBA" id="ARBA00031105"/>
    </source>
</evidence>
<evidence type="ECO:0000256" key="11">
    <source>
        <dbReference type="ARBA" id="ARBA00023180"/>
    </source>
</evidence>
<evidence type="ECO:0000256" key="2">
    <source>
        <dbReference type="ARBA" id="ARBA00014565"/>
    </source>
</evidence>
<comment type="similarity">
    <text evidence="15">Belongs to the G-protein coupled receptor 1 family.</text>
</comment>
<feature type="transmembrane region" description="Helical" evidence="16">
    <location>
        <begin position="276"/>
        <end position="300"/>
    </location>
</feature>
<dbReference type="PROSITE" id="PS50262">
    <property type="entry name" value="G_PROTEIN_RECEP_F1_2"/>
    <property type="match status" value="1"/>
</dbReference>
<keyword evidence="6 15" id="KW-0297">G-protein coupled receptor</keyword>
<keyword evidence="7 16" id="KW-0472">Membrane</keyword>
<accession>A0ABD1IUP8</accession>
<dbReference type="GO" id="GO:0004930">
    <property type="term" value="F:G protein-coupled receptor activity"/>
    <property type="evidence" value="ECO:0007669"/>
    <property type="project" value="UniProtKB-KW"/>
</dbReference>
<evidence type="ECO:0000256" key="1">
    <source>
        <dbReference type="ARBA" id="ARBA00004651"/>
    </source>
</evidence>
<dbReference type="InterPro" id="IPR000276">
    <property type="entry name" value="GPCR_Rhodpsn"/>
</dbReference>